<dbReference type="GO" id="GO:0000932">
    <property type="term" value="C:P-body"/>
    <property type="evidence" value="ECO:0007669"/>
    <property type="project" value="TreeGrafter"/>
</dbReference>
<dbReference type="Pfam" id="PF00651">
    <property type="entry name" value="BTB"/>
    <property type="match status" value="1"/>
</dbReference>
<dbReference type="GO" id="GO:0022008">
    <property type="term" value="P:neurogenesis"/>
    <property type="evidence" value="ECO:0007669"/>
    <property type="project" value="TreeGrafter"/>
</dbReference>
<comment type="caution">
    <text evidence="2">The sequence shown here is derived from an EMBL/GenBank/DDBJ whole genome shotgun (WGS) entry which is preliminary data.</text>
</comment>
<evidence type="ECO:0000313" key="2">
    <source>
        <dbReference type="EMBL" id="RZF37421.1"/>
    </source>
</evidence>
<keyword evidence="3" id="KW-1185">Reference proteome</keyword>
<dbReference type="OrthoDB" id="45365at2759"/>
<protein>
    <recommendedName>
        <fullName evidence="1">BTB domain-containing protein</fullName>
    </recommendedName>
</protein>
<dbReference type="SMR" id="A0A482WW95"/>
<dbReference type="InParanoid" id="A0A482WW95"/>
<name>A0A482WW95_LAOST</name>
<dbReference type="InterPro" id="IPR000210">
    <property type="entry name" value="BTB/POZ_dom"/>
</dbReference>
<dbReference type="GO" id="GO:0005829">
    <property type="term" value="C:cytosol"/>
    <property type="evidence" value="ECO:0007669"/>
    <property type="project" value="TreeGrafter"/>
</dbReference>
<proteinExistence type="predicted"/>
<reference evidence="2 3" key="1">
    <citation type="journal article" date="2017" name="Gigascience">
        <title>Genome sequence of the small brown planthopper, Laodelphax striatellus.</title>
        <authorList>
            <person name="Zhu J."/>
            <person name="Jiang F."/>
            <person name="Wang X."/>
            <person name="Yang P."/>
            <person name="Bao Y."/>
            <person name="Zhao W."/>
            <person name="Wang W."/>
            <person name="Lu H."/>
            <person name="Wang Q."/>
            <person name="Cui N."/>
            <person name="Li J."/>
            <person name="Chen X."/>
            <person name="Luo L."/>
            <person name="Yu J."/>
            <person name="Kang L."/>
            <person name="Cui F."/>
        </authorList>
    </citation>
    <scope>NUCLEOTIDE SEQUENCE [LARGE SCALE GENOMIC DNA]</scope>
    <source>
        <strain evidence="2">Lst14</strain>
    </source>
</reference>
<dbReference type="STRING" id="195883.A0A482WW95"/>
<dbReference type="PANTHER" id="PTHR45774:SF3">
    <property type="entry name" value="BTB (POZ) DOMAIN-CONTAINING 2B-RELATED"/>
    <property type="match status" value="1"/>
</dbReference>
<evidence type="ECO:0000313" key="3">
    <source>
        <dbReference type="Proteomes" id="UP000291343"/>
    </source>
</evidence>
<dbReference type="SMART" id="SM00225">
    <property type="entry name" value="BTB"/>
    <property type="match status" value="1"/>
</dbReference>
<dbReference type="PANTHER" id="PTHR45774">
    <property type="entry name" value="BTB/POZ DOMAIN-CONTAINING"/>
    <property type="match status" value="1"/>
</dbReference>
<accession>A0A482WW95</accession>
<dbReference type="Gene3D" id="1.25.40.420">
    <property type="match status" value="1"/>
</dbReference>
<dbReference type="AlphaFoldDB" id="A0A482WW95"/>
<organism evidence="2 3">
    <name type="scientific">Laodelphax striatellus</name>
    <name type="common">Small brown planthopper</name>
    <name type="synonym">Delphax striatella</name>
    <dbReference type="NCBI Taxonomy" id="195883"/>
    <lineage>
        <taxon>Eukaryota</taxon>
        <taxon>Metazoa</taxon>
        <taxon>Ecdysozoa</taxon>
        <taxon>Arthropoda</taxon>
        <taxon>Hexapoda</taxon>
        <taxon>Insecta</taxon>
        <taxon>Pterygota</taxon>
        <taxon>Neoptera</taxon>
        <taxon>Paraneoptera</taxon>
        <taxon>Hemiptera</taxon>
        <taxon>Auchenorrhyncha</taxon>
        <taxon>Fulgoroidea</taxon>
        <taxon>Delphacidae</taxon>
        <taxon>Criomorphinae</taxon>
        <taxon>Laodelphax</taxon>
    </lineage>
</organism>
<evidence type="ECO:0000259" key="1">
    <source>
        <dbReference type="PROSITE" id="PS50097"/>
    </source>
</evidence>
<gene>
    <name evidence="2" type="ORF">LSTR_LSTR011698</name>
</gene>
<dbReference type="EMBL" id="QKKF02024553">
    <property type="protein sequence ID" value="RZF37421.1"/>
    <property type="molecule type" value="Genomic_DNA"/>
</dbReference>
<dbReference type="PROSITE" id="PS50097">
    <property type="entry name" value="BTB"/>
    <property type="match status" value="1"/>
</dbReference>
<dbReference type="Proteomes" id="UP000291343">
    <property type="component" value="Unassembled WGS sequence"/>
</dbReference>
<dbReference type="SUPFAM" id="SSF54695">
    <property type="entry name" value="POZ domain"/>
    <property type="match status" value="1"/>
</dbReference>
<feature type="domain" description="BTB" evidence="1">
    <location>
        <begin position="27"/>
        <end position="98"/>
    </location>
</feature>
<dbReference type="Gene3D" id="3.30.710.10">
    <property type="entry name" value="Potassium Channel Kv1.1, Chain A"/>
    <property type="match status" value="1"/>
</dbReference>
<dbReference type="InterPro" id="IPR011333">
    <property type="entry name" value="SKP1/BTB/POZ_sf"/>
</dbReference>
<sequence>MLKMDWQLSKSSLGERFKELYKLEEWTDCSFSVGEIEAEVELIKCHKLILAASSPVFEALFYGPLAEVNNVIRVPDMDPSTFKTLLRYVYCDTIELNNVIEAGCLLYATKKYMIPHLARICIDYIVEHTQVNNVWDVLYVAEALDEEEILKPCIKVMSQYSPEAWASPYEHLSASTLGRLLDQDSCKMSESELWTYVVKWARTECENAGTKVSGENVRKALDDAGLMEKVRFLTFTLEEVVCVVEPSGVLSEDEIEELKACVERREGAVLGLGRVREQRSRASTGDGRCSRVIVTKRKTWTYGGTVCTRVMAVDSHVLVCGFEVFTRIPSLADFCVWRGNTDRYDERLSVRITDPDGHELCNTVHHARAEFNASQLVRLDRPVWFSPNRSYTVAFELSPGQYPLSQLSSTASSKLVAFRFEDFTNYPEGYLDFSFVCAVIFSL</sequence>